<evidence type="ECO:0000313" key="2">
    <source>
        <dbReference type="EMBL" id="MFD2618379.1"/>
    </source>
</evidence>
<feature type="domain" description="Replication-associated protein G2P N-terminal" evidence="1">
    <location>
        <begin position="91"/>
        <end position="193"/>
    </location>
</feature>
<protein>
    <submittedName>
        <fullName evidence="2">Phage/plasmid replication protein</fullName>
    </submittedName>
</protein>
<dbReference type="InterPro" id="IPR022686">
    <property type="entry name" value="G2P_N"/>
</dbReference>
<reference evidence="3" key="1">
    <citation type="journal article" date="2019" name="Int. J. Syst. Evol. Microbiol.">
        <title>The Global Catalogue of Microorganisms (GCM) 10K type strain sequencing project: providing services to taxonomists for standard genome sequencing and annotation.</title>
        <authorList>
            <consortium name="The Broad Institute Genomics Platform"/>
            <consortium name="The Broad Institute Genome Sequencing Center for Infectious Disease"/>
            <person name="Wu L."/>
            <person name="Ma J."/>
        </authorList>
    </citation>
    <scope>NUCLEOTIDE SEQUENCE [LARGE SCALE GENOMIC DNA]</scope>
    <source>
        <strain evidence="3">TISTR 2241</strain>
    </source>
</reference>
<dbReference type="EMBL" id="JBHUMR010000015">
    <property type="protein sequence ID" value="MFD2618379.1"/>
    <property type="molecule type" value="Genomic_DNA"/>
</dbReference>
<keyword evidence="3" id="KW-1185">Reference proteome</keyword>
<evidence type="ECO:0000313" key="3">
    <source>
        <dbReference type="Proteomes" id="UP001597458"/>
    </source>
</evidence>
<dbReference type="RefSeq" id="WP_141191019.1">
    <property type="nucleotide sequence ID" value="NZ_JBHUMR010000015.1"/>
</dbReference>
<evidence type="ECO:0000259" key="1">
    <source>
        <dbReference type="Pfam" id="PF05144"/>
    </source>
</evidence>
<comment type="caution">
    <text evidence="2">The sequence shown here is derived from an EMBL/GenBank/DDBJ whole genome shotgun (WGS) entry which is preliminary data.</text>
</comment>
<dbReference type="Proteomes" id="UP001597458">
    <property type="component" value="Unassembled WGS sequence"/>
</dbReference>
<name>A0ABW5PTZ8_9BACI</name>
<accession>A0ABW5PTZ8</accession>
<proteinExistence type="predicted"/>
<organism evidence="2 3">
    <name type="scientific">Terrilactibacillus laevilacticus</name>
    <dbReference type="NCBI Taxonomy" id="1380157"/>
    <lineage>
        <taxon>Bacteria</taxon>
        <taxon>Bacillati</taxon>
        <taxon>Bacillota</taxon>
        <taxon>Bacilli</taxon>
        <taxon>Bacillales</taxon>
        <taxon>Bacillaceae</taxon>
        <taxon>Terrilactibacillus</taxon>
    </lineage>
</organism>
<sequence length="269" mass="32670">MIHTAEFFIHVNIAFIRNLENLYRGKNINLIFAEIENLYPGIRIWSAPVKFRHAIFKINLFVDFIKLLGRKDSIIDEDDYEEIEAKLNEVCQKIEIRHIDLLTLSRLDYRFDAVINNDAVRSFLVKRYKKLFDHYRFKEKNDLYDTTIYFNSKSLRTVCYDKEEERKKRPYEQNDYEKNVLRFEVSLSTKTFYNNWKRKNLNRTLKNYLTKEQYWYYMERNVVDLFGIGDFYKCYQAKKIIEGSDEPDNMKKKLEIFLNNISKKGLEKV</sequence>
<dbReference type="Pfam" id="PF05144">
    <property type="entry name" value="Phage_CRI"/>
    <property type="match status" value="1"/>
</dbReference>
<gene>
    <name evidence="2" type="ORF">ACFSTF_13795</name>
</gene>